<dbReference type="OrthoDB" id="2727133at2759"/>
<organism evidence="1 2">
    <name type="scientific">Guyanagaster necrorhizus</name>
    <dbReference type="NCBI Taxonomy" id="856835"/>
    <lineage>
        <taxon>Eukaryota</taxon>
        <taxon>Fungi</taxon>
        <taxon>Dikarya</taxon>
        <taxon>Basidiomycota</taxon>
        <taxon>Agaricomycotina</taxon>
        <taxon>Agaricomycetes</taxon>
        <taxon>Agaricomycetidae</taxon>
        <taxon>Agaricales</taxon>
        <taxon>Marasmiineae</taxon>
        <taxon>Physalacriaceae</taxon>
        <taxon>Guyanagaster</taxon>
    </lineage>
</organism>
<proteinExistence type="predicted"/>
<accession>A0A9P7VHI8</accession>
<comment type="caution">
    <text evidence="1">The sequence shown here is derived from an EMBL/GenBank/DDBJ whole genome shotgun (WGS) entry which is preliminary data.</text>
</comment>
<dbReference type="GeneID" id="66110681"/>
<dbReference type="EMBL" id="MU250568">
    <property type="protein sequence ID" value="KAG7440665.1"/>
    <property type="molecule type" value="Genomic_DNA"/>
</dbReference>
<dbReference type="AlphaFoldDB" id="A0A9P7VHI8"/>
<dbReference type="Proteomes" id="UP000812287">
    <property type="component" value="Unassembled WGS sequence"/>
</dbReference>
<gene>
    <name evidence="1" type="ORF">BT62DRAFT_956748</name>
</gene>
<sequence length="227" mass="24927">MYVYRGKFNWLKYAVDEAITFVFPHGFGPREPQWTVDAKGVEKGNVTYIGTVSSIATSGEITLFQRPDHYYIFTGTLSTDFSSLTLTMSNPSGATSVPFTLSLSHTDPVPLVYVGKLDWFNYAVNEMITIVVPSPGSYNTGDTVCVYWQWTVDATGAKKKNRDFVGPMEVLSTAGDGSETLRIPVEYYTFDGVVSAGKETLTMTMSNPNGEKSKPVTFSLVNAASKK</sequence>
<name>A0A9P7VHI8_9AGAR</name>
<evidence type="ECO:0000313" key="1">
    <source>
        <dbReference type="EMBL" id="KAG7440665.1"/>
    </source>
</evidence>
<protein>
    <submittedName>
        <fullName evidence="1">Uncharacterized protein</fullName>
    </submittedName>
</protein>
<dbReference type="RefSeq" id="XP_043034165.1">
    <property type="nucleotide sequence ID" value="XM_043188384.1"/>
</dbReference>
<reference evidence="1" key="1">
    <citation type="submission" date="2020-11" db="EMBL/GenBank/DDBJ databases">
        <title>Adaptations for nitrogen fixation in a non-lichenized fungal sporocarp promotes dispersal by wood-feeding termites.</title>
        <authorList>
            <consortium name="DOE Joint Genome Institute"/>
            <person name="Koch R.A."/>
            <person name="Yoon G."/>
            <person name="Arayal U."/>
            <person name="Lail K."/>
            <person name="Amirebrahimi M."/>
            <person name="Labutti K."/>
            <person name="Lipzen A."/>
            <person name="Riley R."/>
            <person name="Barry K."/>
            <person name="Henrissat B."/>
            <person name="Grigoriev I.V."/>
            <person name="Herr J.R."/>
            <person name="Aime M.C."/>
        </authorList>
    </citation>
    <scope>NUCLEOTIDE SEQUENCE</scope>
    <source>
        <strain evidence="1">MCA 3950</strain>
    </source>
</reference>
<evidence type="ECO:0000313" key="2">
    <source>
        <dbReference type="Proteomes" id="UP000812287"/>
    </source>
</evidence>
<keyword evidence="2" id="KW-1185">Reference proteome</keyword>